<evidence type="ECO:0000313" key="2">
    <source>
        <dbReference type="EMBL" id="GBN91519.1"/>
    </source>
</evidence>
<comment type="caution">
    <text evidence="2">The sequence shown here is derived from an EMBL/GenBank/DDBJ whole genome shotgun (WGS) entry which is preliminary data.</text>
</comment>
<protein>
    <submittedName>
        <fullName evidence="2">Uncharacterized protein</fullName>
    </submittedName>
</protein>
<feature type="region of interest" description="Disordered" evidence="1">
    <location>
        <begin position="39"/>
        <end position="69"/>
    </location>
</feature>
<accession>A0A4Y2SWI3</accession>
<evidence type="ECO:0000313" key="3">
    <source>
        <dbReference type="Proteomes" id="UP000499080"/>
    </source>
</evidence>
<sequence length="69" mass="7161">MTCDTDQEGVKDRPGSPEQINTMLENRGGAIQTLKFWAGASGGPEGQGPPVGDAVPPSGIIFVPRPRNG</sequence>
<organism evidence="2 3">
    <name type="scientific">Araneus ventricosus</name>
    <name type="common">Orbweaver spider</name>
    <name type="synonym">Epeira ventricosa</name>
    <dbReference type="NCBI Taxonomy" id="182803"/>
    <lineage>
        <taxon>Eukaryota</taxon>
        <taxon>Metazoa</taxon>
        <taxon>Ecdysozoa</taxon>
        <taxon>Arthropoda</taxon>
        <taxon>Chelicerata</taxon>
        <taxon>Arachnida</taxon>
        <taxon>Araneae</taxon>
        <taxon>Araneomorphae</taxon>
        <taxon>Entelegynae</taxon>
        <taxon>Araneoidea</taxon>
        <taxon>Araneidae</taxon>
        <taxon>Araneus</taxon>
    </lineage>
</organism>
<gene>
    <name evidence="2" type="ORF">AVEN_5360_1</name>
</gene>
<dbReference type="EMBL" id="BGPR01023922">
    <property type="protein sequence ID" value="GBN91519.1"/>
    <property type="molecule type" value="Genomic_DNA"/>
</dbReference>
<name>A0A4Y2SWI3_ARAVE</name>
<dbReference type="AlphaFoldDB" id="A0A4Y2SWI3"/>
<dbReference type="Proteomes" id="UP000499080">
    <property type="component" value="Unassembled WGS sequence"/>
</dbReference>
<feature type="non-terminal residue" evidence="2">
    <location>
        <position position="69"/>
    </location>
</feature>
<keyword evidence="3" id="KW-1185">Reference proteome</keyword>
<evidence type="ECO:0000256" key="1">
    <source>
        <dbReference type="SAM" id="MobiDB-lite"/>
    </source>
</evidence>
<reference evidence="2 3" key="1">
    <citation type="journal article" date="2019" name="Sci. Rep.">
        <title>Orb-weaving spider Araneus ventricosus genome elucidates the spidroin gene catalogue.</title>
        <authorList>
            <person name="Kono N."/>
            <person name="Nakamura H."/>
            <person name="Ohtoshi R."/>
            <person name="Moran D.A.P."/>
            <person name="Shinohara A."/>
            <person name="Yoshida Y."/>
            <person name="Fujiwara M."/>
            <person name="Mori M."/>
            <person name="Tomita M."/>
            <person name="Arakawa K."/>
        </authorList>
    </citation>
    <scope>NUCLEOTIDE SEQUENCE [LARGE SCALE GENOMIC DNA]</scope>
</reference>
<proteinExistence type="predicted"/>